<accession>A0A2R6NUJ8</accession>
<dbReference type="AlphaFoldDB" id="A0A2R6NUJ8"/>
<feature type="region of interest" description="Disordered" evidence="1">
    <location>
        <begin position="50"/>
        <end position="94"/>
    </location>
</feature>
<name>A0A2R6NUJ8_9APHY</name>
<proteinExistence type="predicted"/>
<evidence type="ECO:0000313" key="3">
    <source>
        <dbReference type="Proteomes" id="UP000186601"/>
    </source>
</evidence>
<dbReference type="STRING" id="98765.A0A2R6NUJ8"/>
<evidence type="ECO:0000313" key="2">
    <source>
        <dbReference type="EMBL" id="PSR76918.1"/>
    </source>
</evidence>
<dbReference type="EMBL" id="MLYV02000825">
    <property type="protein sequence ID" value="PSR76918.1"/>
    <property type="molecule type" value="Genomic_DNA"/>
</dbReference>
<gene>
    <name evidence="2" type="ORF">PHLCEN_2v8142</name>
</gene>
<protein>
    <submittedName>
        <fullName evidence="2">Uncharacterized protein</fullName>
    </submittedName>
</protein>
<comment type="caution">
    <text evidence="2">The sequence shown here is derived from an EMBL/GenBank/DDBJ whole genome shotgun (WGS) entry which is preliminary data.</text>
</comment>
<evidence type="ECO:0000256" key="1">
    <source>
        <dbReference type="SAM" id="MobiDB-lite"/>
    </source>
</evidence>
<keyword evidence="3" id="KW-1185">Reference proteome</keyword>
<feature type="compositionally biased region" description="Basic and acidic residues" evidence="1">
    <location>
        <begin position="50"/>
        <end position="60"/>
    </location>
</feature>
<dbReference type="Proteomes" id="UP000186601">
    <property type="component" value="Unassembled WGS sequence"/>
</dbReference>
<feature type="compositionally biased region" description="Polar residues" evidence="1">
    <location>
        <begin position="61"/>
        <end position="74"/>
    </location>
</feature>
<organism evidence="2 3">
    <name type="scientific">Hermanssonia centrifuga</name>
    <dbReference type="NCBI Taxonomy" id="98765"/>
    <lineage>
        <taxon>Eukaryota</taxon>
        <taxon>Fungi</taxon>
        <taxon>Dikarya</taxon>
        <taxon>Basidiomycota</taxon>
        <taxon>Agaricomycotina</taxon>
        <taxon>Agaricomycetes</taxon>
        <taxon>Polyporales</taxon>
        <taxon>Meruliaceae</taxon>
        <taxon>Hermanssonia</taxon>
    </lineage>
</organism>
<dbReference type="OrthoDB" id="3267098at2759"/>
<reference evidence="2 3" key="1">
    <citation type="submission" date="2018-02" db="EMBL/GenBank/DDBJ databases">
        <title>Genome sequence of the basidiomycete white-rot fungus Phlebia centrifuga.</title>
        <authorList>
            <person name="Granchi Z."/>
            <person name="Peng M."/>
            <person name="de Vries R.P."/>
            <person name="Hilden K."/>
            <person name="Makela M.R."/>
            <person name="Grigoriev I."/>
            <person name="Riley R."/>
        </authorList>
    </citation>
    <scope>NUCLEOTIDE SEQUENCE [LARGE SCALE GENOMIC DNA]</scope>
    <source>
        <strain evidence="2 3">FBCC195</strain>
    </source>
</reference>
<sequence>MKKLAARDWEDMLQVAIPVFEGLLEEPYNSIVLDLQHMQEELIRRVKKQVEKKESEDKNKTIQPNKPSVSSDHATLSFAESDPLPYTPPKKYDHISQSNQFHQDLNDWLNSNSGDPALKNFVPQLKDHLSAQLMGHRYDGDKHEYTDSKCRALILVNNYTTYDLRRAQDSLNPHMHANVMVTAQEDPKERNGHLYWYARIVRVFHAYIQHVGPLSKNQEPQRVEFLWVCWFGRDMTAPAGFRPRQLHQIGFVDGNDPFVFGFLVK</sequence>